<dbReference type="EMBL" id="JAVRRG010000010">
    <property type="protein sequence ID" value="KAK5099463.1"/>
    <property type="molecule type" value="Genomic_DNA"/>
</dbReference>
<evidence type="ECO:0000313" key="1">
    <source>
        <dbReference type="EMBL" id="KAK5099463.1"/>
    </source>
</evidence>
<sequence>MVWRSDKKILEVHHTVKLDSNIGSHLRTRDKVDEWLSDDTMYIDPRINASEERGTHLKNPSHFDDPFQHQWTLGYNASCPISLETKLSLIIRPVETFTDNAAGVGLGQFDGGTLPEYGVAQYFYSDPLLSTTPSYPVFAEYADIYKPYVSRLDTLIDDTEPVIRALFPIATQENRSQLLSFDGNATLYDARWVCMPPHLEDLKLIGNWDGGVLSGSVNFSV</sequence>
<protein>
    <submittedName>
        <fullName evidence="1">Uncharacterized protein</fullName>
    </submittedName>
</protein>
<evidence type="ECO:0000313" key="2">
    <source>
        <dbReference type="Proteomes" id="UP001345013"/>
    </source>
</evidence>
<reference evidence="1 2" key="1">
    <citation type="submission" date="2023-08" db="EMBL/GenBank/DDBJ databases">
        <title>Black Yeasts Isolated from many extreme environments.</title>
        <authorList>
            <person name="Coleine C."/>
            <person name="Stajich J.E."/>
            <person name="Selbmann L."/>
        </authorList>
    </citation>
    <scope>NUCLEOTIDE SEQUENCE [LARGE SCALE GENOMIC DNA]</scope>
    <source>
        <strain evidence="1 2">CCFEE 5885</strain>
    </source>
</reference>
<proteinExistence type="predicted"/>
<gene>
    <name evidence="1" type="ORF">LTR24_001360</name>
</gene>
<keyword evidence="2" id="KW-1185">Reference proteome</keyword>
<dbReference type="Proteomes" id="UP001345013">
    <property type="component" value="Unassembled WGS sequence"/>
</dbReference>
<accession>A0ABR0KKQ5</accession>
<comment type="caution">
    <text evidence="1">The sequence shown here is derived from an EMBL/GenBank/DDBJ whole genome shotgun (WGS) entry which is preliminary data.</text>
</comment>
<organism evidence="1 2">
    <name type="scientific">Lithohypha guttulata</name>
    <dbReference type="NCBI Taxonomy" id="1690604"/>
    <lineage>
        <taxon>Eukaryota</taxon>
        <taxon>Fungi</taxon>
        <taxon>Dikarya</taxon>
        <taxon>Ascomycota</taxon>
        <taxon>Pezizomycotina</taxon>
        <taxon>Eurotiomycetes</taxon>
        <taxon>Chaetothyriomycetidae</taxon>
        <taxon>Chaetothyriales</taxon>
        <taxon>Trichomeriaceae</taxon>
        <taxon>Lithohypha</taxon>
    </lineage>
</organism>
<name>A0ABR0KKQ5_9EURO</name>